<feature type="region of interest" description="Disordered" evidence="1">
    <location>
        <begin position="84"/>
        <end position="117"/>
    </location>
</feature>
<proteinExistence type="predicted"/>
<dbReference type="Proteomes" id="UP000032180">
    <property type="component" value="Chromosome 1"/>
</dbReference>
<dbReference type="Gramene" id="LPERR01G23070.1">
    <property type="protein sequence ID" value="LPERR01G23070.1"/>
    <property type="gene ID" value="LPERR01G23070"/>
</dbReference>
<protein>
    <submittedName>
        <fullName evidence="2">Uncharacterized protein</fullName>
    </submittedName>
</protein>
<feature type="compositionally biased region" description="Basic and acidic residues" evidence="1">
    <location>
        <begin position="84"/>
        <end position="97"/>
    </location>
</feature>
<evidence type="ECO:0000313" key="2">
    <source>
        <dbReference type="EnsemblPlants" id="LPERR01G23070.1"/>
    </source>
</evidence>
<organism evidence="2 3">
    <name type="scientific">Leersia perrieri</name>
    <dbReference type="NCBI Taxonomy" id="77586"/>
    <lineage>
        <taxon>Eukaryota</taxon>
        <taxon>Viridiplantae</taxon>
        <taxon>Streptophyta</taxon>
        <taxon>Embryophyta</taxon>
        <taxon>Tracheophyta</taxon>
        <taxon>Spermatophyta</taxon>
        <taxon>Magnoliopsida</taxon>
        <taxon>Liliopsida</taxon>
        <taxon>Poales</taxon>
        <taxon>Poaceae</taxon>
        <taxon>BOP clade</taxon>
        <taxon>Oryzoideae</taxon>
        <taxon>Oryzeae</taxon>
        <taxon>Oryzinae</taxon>
        <taxon>Leersia</taxon>
    </lineage>
</organism>
<dbReference type="EnsemblPlants" id="LPERR01G23070.1">
    <property type="protein sequence ID" value="LPERR01G23070.1"/>
    <property type="gene ID" value="LPERR01G23070"/>
</dbReference>
<sequence length="153" mass="17375">MSRHHLRSDVVVAHLLRRSHPRTPALVLEEAAAVQLHLVIGWHRQQIAKPPQKKRQIAASIERRRGSGAAEAVAGIRRCHRRARSVEKREGERERAWRGAARGKRKKKVPISSSPRTSNFLGTKKIPKIVPPIWILRDFFLEVLGTFLIQTGS</sequence>
<evidence type="ECO:0000256" key="1">
    <source>
        <dbReference type="SAM" id="MobiDB-lite"/>
    </source>
</evidence>
<evidence type="ECO:0000313" key="3">
    <source>
        <dbReference type="Proteomes" id="UP000032180"/>
    </source>
</evidence>
<reference evidence="2 3" key="1">
    <citation type="submission" date="2012-08" db="EMBL/GenBank/DDBJ databases">
        <title>Oryza genome evolution.</title>
        <authorList>
            <person name="Wing R.A."/>
        </authorList>
    </citation>
    <scope>NUCLEOTIDE SEQUENCE</scope>
</reference>
<dbReference type="HOGENOM" id="CLU_1715884_0_0_1"/>
<keyword evidence="3" id="KW-1185">Reference proteome</keyword>
<name>A0A0D9V497_9ORYZ</name>
<dbReference type="AlphaFoldDB" id="A0A0D9V497"/>
<accession>A0A0D9V497</accession>
<reference evidence="2" key="3">
    <citation type="submission" date="2015-04" db="UniProtKB">
        <authorList>
            <consortium name="EnsemblPlants"/>
        </authorList>
    </citation>
    <scope>IDENTIFICATION</scope>
</reference>
<reference evidence="3" key="2">
    <citation type="submission" date="2013-12" db="EMBL/GenBank/DDBJ databases">
        <authorList>
            <person name="Yu Y."/>
            <person name="Lee S."/>
            <person name="de Baynast K."/>
            <person name="Wissotski M."/>
            <person name="Liu L."/>
            <person name="Talag J."/>
            <person name="Goicoechea J."/>
            <person name="Angelova A."/>
            <person name="Jetty R."/>
            <person name="Kudrna D."/>
            <person name="Golser W."/>
            <person name="Rivera L."/>
            <person name="Zhang J."/>
            <person name="Wing R."/>
        </authorList>
    </citation>
    <scope>NUCLEOTIDE SEQUENCE</scope>
</reference>